<reference evidence="7" key="1">
    <citation type="submission" date="2013-07" db="EMBL/GenBank/DDBJ databases">
        <title>The genome of Eucalyptus grandis.</title>
        <authorList>
            <person name="Schmutz J."/>
            <person name="Hayes R."/>
            <person name="Myburg A."/>
            <person name="Tuskan G."/>
            <person name="Grattapaglia D."/>
            <person name="Rokhsar D.S."/>
        </authorList>
    </citation>
    <scope>NUCLEOTIDE SEQUENCE</scope>
    <source>
        <tissue evidence="7">Leaf extractions</tissue>
    </source>
</reference>
<comment type="similarity">
    <text evidence="2">Belongs to the purine permeases (TC 2.A.7.14) family.</text>
</comment>
<dbReference type="STRING" id="71139.A0A059BN17"/>
<proteinExistence type="inferred from homology"/>
<keyword evidence="4" id="KW-0812">Transmembrane</keyword>
<evidence type="ECO:0000256" key="2">
    <source>
        <dbReference type="ARBA" id="ARBA00006213"/>
    </source>
</evidence>
<sequence length="101" mass="11179">MGFLFAFKNALFFGQSAAAILGEFYFDKGGKSKWMAALVQTVAFPLVYLLPSLKNLNPVKELLALLLCDYTSSCRYVIFVRDLSHSSLHLLSSLCHTAGIQ</sequence>
<dbReference type="Gramene" id="KCW67627">
    <property type="protein sequence ID" value="KCW67627"/>
    <property type="gene ID" value="EUGRSUZ_F01376"/>
</dbReference>
<keyword evidence="6" id="KW-0472">Membrane</keyword>
<keyword evidence="3" id="KW-0813">Transport</keyword>
<dbReference type="GO" id="GO:0005345">
    <property type="term" value="F:purine nucleobase transmembrane transporter activity"/>
    <property type="evidence" value="ECO:0007669"/>
    <property type="project" value="UniProtKB-ARBA"/>
</dbReference>
<protein>
    <submittedName>
        <fullName evidence="7">Uncharacterized protein</fullName>
    </submittedName>
</protein>
<dbReference type="InterPro" id="IPR030182">
    <property type="entry name" value="PUP_plant"/>
</dbReference>
<dbReference type="Pfam" id="PF16913">
    <property type="entry name" value="PUNUT"/>
    <property type="match status" value="1"/>
</dbReference>
<evidence type="ECO:0000313" key="7">
    <source>
        <dbReference type="EMBL" id="KCW67627.1"/>
    </source>
</evidence>
<evidence type="ECO:0000256" key="1">
    <source>
        <dbReference type="ARBA" id="ARBA00004370"/>
    </source>
</evidence>
<dbReference type="GO" id="GO:0015211">
    <property type="term" value="F:purine nucleoside transmembrane transporter activity"/>
    <property type="evidence" value="ECO:0007669"/>
    <property type="project" value="InterPro"/>
</dbReference>
<gene>
    <name evidence="7" type="ORF">EUGRSUZ_F01376</name>
</gene>
<dbReference type="InParanoid" id="A0A059BN17"/>
<dbReference type="PANTHER" id="PTHR31376:SF2">
    <property type="entry name" value="PURINE PERMEASE 11-RELATED"/>
    <property type="match status" value="1"/>
</dbReference>
<dbReference type="EMBL" id="KK198758">
    <property type="protein sequence ID" value="KCW67627.1"/>
    <property type="molecule type" value="Genomic_DNA"/>
</dbReference>
<evidence type="ECO:0000256" key="3">
    <source>
        <dbReference type="ARBA" id="ARBA00022448"/>
    </source>
</evidence>
<evidence type="ECO:0000256" key="6">
    <source>
        <dbReference type="ARBA" id="ARBA00023136"/>
    </source>
</evidence>
<dbReference type="PANTHER" id="PTHR31376">
    <property type="entry name" value="OS09G0467300 PROTEIN-RELATED"/>
    <property type="match status" value="1"/>
</dbReference>
<evidence type="ECO:0000256" key="5">
    <source>
        <dbReference type="ARBA" id="ARBA00022989"/>
    </source>
</evidence>
<dbReference type="GO" id="GO:0016020">
    <property type="term" value="C:membrane"/>
    <property type="evidence" value="ECO:0007669"/>
    <property type="project" value="UniProtKB-SubCell"/>
</dbReference>
<evidence type="ECO:0000256" key="4">
    <source>
        <dbReference type="ARBA" id="ARBA00022692"/>
    </source>
</evidence>
<dbReference type="AlphaFoldDB" id="A0A059BN17"/>
<comment type="subcellular location">
    <subcellularLocation>
        <location evidence="1">Membrane</location>
    </subcellularLocation>
</comment>
<name>A0A059BN17_EUCGR</name>
<keyword evidence="5" id="KW-1133">Transmembrane helix</keyword>
<organism evidence="7">
    <name type="scientific">Eucalyptus grandis</name>
    <name type="common">Flooded gum</name>
    <dbReference type="NCBI Taxonomy" id="71139"/>
    <lineage>
        <taxon>Eukaryota</taxon>
        <taxon>Viridiplantae</taxon>
        <taxon>Streptophyta</taxon>
        <taxon>Embryophyta</taxon>
        <taxon>Tracheophyta</taxon>
        <taxon>Spermatophyta</taxon>
        <taxon>Magnoliopsida</taxon>
        <taxon>eudicotyledons</taxon>
        <taxon>Gunneridae</taxon>
        <taxon>Pentapetalae</taxon>
        <taxon>rosids</taxon>
        <taxon>malvids</taxon>
        <taxon>Myrtales</taxon>
        <taxon>Myrtaceae</taxon>
        <taxon>Myrtoideae</taxon>
        <taxon>Eucalypteae</taxon>
        <taxon>Eucalyptus</taxon>
    </lineage>
</organism>
<accession>A0A059BN17</accession>